<protein>
    <recommendedName>
        <fullName evidence="2">Nephrocystin 3-like N-terminal domain-containing protein</fullName>
    </recommendedName>
</protein>
<dbReference type="AlphaFoldDB" id="A0A8H3ZJ58"/>
<accession>A0A8H3ZJ58</accession>
<keyword evidence="4" id="KW-1185">Reference proteome</keyword>
<evidence type="ECO:0000313" key="4">
    <source>
        <dbReference type="Proteomes" id="UP000434172"/>
    </source>
</evidence>
<dbReference type="OrthoDB" id="448455at2759"/>
<dbReference type="Proteomes" id="UP000434172">
    <property type="component" value="Unassembled WGS sequence"/>
</dbReference>
<evidence type="ECO:0000256" key="1">
    <source>
        <dbReference type="ARBA" id="ARBA00022737"/>
    </source>
</evidence>
<keyword evidence="1" id="KW-0677">Repeat</keyword>
<evidence type="ECO:0000259" key="2">
    <source>
        <dbReference type="Pfam" id="PF24883"/>
    </source>
</evidence>
<evidence type="ECO:0000313" key="3">
    <source>
        <dbReference type="EMBL" id="KAF0321218.1"/>
    </source>
</evidence>
<name>A0A8H3ZJ58_9PEZI</name>
<reference evidence="3 4" key="1">
    <citation type="submission" date="2019-12" db="EMBL/GenBank/DDBJ databases">
        <title>A genome sequence resource for the geographically widespread anthracnose pathogen Colletotrichum asianum.</title>
        <authorList>
            <person name="Meng Y."/>
        </authorList>
    </citation>
    <scope>NUCLEOTIDE SEQUENCE [LARGE SCALE GENOMIC DNA]</scope>
    <source>
        <strain evidence="3 4">ICMP 18580</strain>
    </source>
</reference>
<dbReference type="PANTHER" id="PTHR10039">
    <property type="entry name" value="AMELOGENIN"/>
    <property type="match status" value="1"/>
</dbReference>
<feature type="domain" description="Nephrocystin 3-like N-terminal" evidence="2">
    <location>
        <begin position="236"/>
        <end position="354"/>
    </location>
</feature>
<dbReference type="InterPro" id="IPR056884">
    <property type="entry name" value="NPHP3-like_N"/>
</dbReference>
<sequence length="876" mass="99294">MAPFTAQRVPDDMAGDNRDAADLWKDALKTYKGIVAFDLEHKFENVEATITQGTKEMQNFHKFRYDGKKFDKLGARRGRRAGLSAGYGDWHRRYLHAEHNDMVMVFFEDMNNFLQRIVILKTRLPKYNAYQNCCLMEIFTSFLTVCGFAHKCIELGRFMGQQSNPRRIQGEDNELGGARKKMDLRIRRLQEATEFAILDNIEEIQKMTSKLLKSQHSHTAMLEEQMQVMSVAAENSSRRTCVAQFYFREQNESLSSFTNGVISVIDQVVEQSPELCEAMYAEIVRDESKINRGSSGDLLRKLLGVAFGKDSKGRLFLVFDGIDEIANRDFALFEQFGKTVDESALRISMVYTARPDICIQESSPNPPFKIKITREKQMDDLITVIWARINSLSALKKFSRDVQQRFADKTEEIAPNILHAEHLLARLNTLEREGVVLRKCFRRTESSRRELVSELLQWVSYSLRPINLNEGLSLLRFWSNESDFDLEEIPEPLAKLLRIGYPDSGAETRAKIQSRGGWATAIDELENAHKASQPDDLYQDGNLPIKFRERSMRGLFRLRSWAGLLPDVKVSLSTEAAEWRALIAERPRDCLLQLAKSHVRRLQDAVDMNTAEASFSAASGALRICGKGTTLEEQARENFASAIGDVSGALSAKQAVLGLDGLCKDTHLGSNGYHWLAALQSLYKQIKLFENEPGKQKFIRTLKTWSPLERLAYLCWDTWDSVYQAVFHMAVESGEVAFVVQMYQESIRLLENVNAFAPLLVELGYLHINATRDLEAARTVFDQALDSGSTGWPEVLYGLSRESADVKRKRELLGAVEGLLIRPLALDMPPISNTALLYRQIVFARMYLKLGPAEKFHQTLQGVIDACVAALSDNIG</sequence>
<dbReference type="Pfam" id="PF24883">
    <property type="entry name" value="NPHP3_N"/>
    <property type="match status" value="1"/>
</dbReference>
<comment type="caution">
    <text evidence="3">The sequence shown here is derived from an EMBL/GenBank/DDBJ whole genome shotgun (WGS) entry which is preliminary data.</text>
</comment>
<gene>
    <name evidence="3" type="ORF">GQ607_011623</name>
</gene>
<proteinExistence type="predicted"/>
<dbReference type="EMBL" id="WOWK01000074">
    <property type="protein sequence ID" value="KAF0321218.1"/>
    <property type="molecule type" value="Genomic_DNA"/>
</dbReference>
<organism evidence="3 4">
    <name type="scientific">Colletotrichum asianum</name>
    <dbReference type="NCBI Taxonomy" id="702518"/>
    <lineage>
        <taxon>Eukaryota</taxon>
        <taxon>Fungi</taxon>
        <taxon>Dikarya</taxon>
        <taxon>Ascomycota</taxon>
        <taxon>Pezizomycotina</taxon>
        <taxon>Sordariomycetes</taxon>
        <taxon>Hypocreomycetidae</taxon>
        <taxon>Glomerellales</taxon>
        <taxon>Glomerellaceae</taxon>
        <taxon>Colletotrichum</taxon>
        <taxon>Colletotrichum gloeosporioides species complex</taxon>
    </lineage>
</organism>